<dbReference type="AlphaFoldDB" id="L8WL60"/>
<dbReference type="InterPro" id="IPR002818">
    <property type="entry name" value="DJ-1/PfpI"/>
</dbReference>
<comment type="caution">
    <text evidence="4">The sequence shown here is derived from an EMBL/GenBank/DDBJ whole genome shotgun (WGS) entry which is preliminary data.</text>
</comment>
<name>L8WL60_THACA</name>
<dbReference type="PANTHER" id="PTHR48094">
    <property type="entry name" value="PROTEIN/NUCLEIC ACID DEGLYCASE DJ-1-RELATED"/>
    <property type="match status" value="1"/>
</dbReference>
<keyword evidence="5" id="KW-1185">Reference proteome</keyword>
<comment type="catalytic activity">
    <reaction evidence="2">
        <text>methylglyoxal + H2O = (R)-lactate + H(+)</text>
        <dbReference type="Rhea" id="RHEA:27754"/>
        <dbReference type="ChEBI" id="CHEBI:15377"/>
        <dbReference type="ChEBI" id="CHEBI:15378"/>
        <dbReference type="ChEBI" id="CHEBI:16004"/>
        <dbReference type="ChEBI" id="CHEBI:17158"/>
        <dbReference type="EC" id="4.2.1.130"/>
    </reaction>
</comment>
<dbReference type="GO" id="GO:1903189">
    <property type="term" value="P:glyoxal metabolic process"/>
    <property type="evidence" value="ECO:0007669"/>
    <property type="project" value="TreeGrafter"/>
</dbReference>
<gene>
    <name evidence="4" type="ORF">AG1IA_08485</name>
</gene>
<dbReference type="Proteomes" id="UP000011668">
    <property type="component" value="Unassembled WGS sequence"/>
</dbReference>
<dbReference type="EMBL" id="AFRT01002625">
    <property type="protein sequence ID" value="ELU37482.1"/>
    <property type="molecule type" value="Genomic_DNA"/>
</dbReference>
<evidence type="ECO:0000256" key="2">
    <source>
        <dbReference type="ARBA" id="ARBA00048082"/>
    </source>
</evidence>
<dbReference type="CDD" id="cd03135">
    <property type="entry name" value="GATase1_DJ-1"/>
    <property type="match status" value="1"/>
</dbReference>
<evidence type="ECO:0000259" key="3">
    <source>
        <dbReference type="Pfam" id="PF01965"/>
    </source>
</evidence>
<dbReference type="OrthoDB" id="543156at2759"/>
<dbReference type="InterPro" id="IPR029062">
    <property type="entry name" value="Class_I_gatase-like"/>
</dbReference>
<sequence>MSTFIIDLARDGVVSTAYQTDSFDHAQLTAWNSEFYPSYHRIRSTITYDTLVRAGISCTSAFVPDKEGGPSQTSEGEGYVATCSRGVRITADTGLQSVKNDQYQDYDVVVVPGGAKGAETISTNSECLKIIRWQHEAGKLVAMICAGSLAALRADILESAITSHPSVKDQLTERKGSLCFRGAAYVEATDIGIGFTYKEDSVVIDRNLITSRGPGTAFLFAFSIIEKIIGPEKRKEVEGPMVFPKN</sequence>
<dbReference type="OMA" id="CGHEKAQ"/>
<evidence type="ECO:0000313" key="5">
    <source>
        <dbReference type="Proteomes" id="UP000011668"/>
    </source>
</evidence>
<evidence type="ECO:0000313" key="4">
    <source>
        <dbReference type="EMBL" id="ELU37482.1"/>
    </source>
</evidence>
<dbReference type="GO" id="GO:0019172">
    <property type="term" value="F:glyoxalase III activity"/>
    <property type="evidence" value="ECO:0007669"/>
    <property type="project" value="UniProtKB-EC"/>
</dbReference>
<dbReference type="GO" id="GO:0005634">
    <property type="term" value="C:nucleus"/>
    <property type="evidence" value="ECO:0007669"/>
    <property type="project" value="TreeGrafter"/>
</dbReference>
<dbReference type="PANTHER" id="PTHR48094:SF12">
    <property type="entry name" value="PARKINSON DISEASE PROTEIN 7 HOMOLOG"/>
    <property type="match status" value="1"/>
</dbReference>
<dbReference type="GO" id="GO:0005739">
    <property type="term" value="C:mitochondrion"/>
    <property type="evidence" value="ECO:0007669"/>
    <property type="project" value="TreeGrafter"/>
</dbReference>
<dbReference type="SUPFAM" id="SSF52317">
    <property type="entry name" value="Class I glutamine amidotransferase-like"/>
    <property type="match status" value="1"/>
</dbReference>
<dbReference type="GO" id="GO:0006979">
    <property type="term" value="P:response to oxidative stress"/>
    <property type="evidence" value="ECO:0007669"/>
    <property type="project" value="TreeGrafter"/>
</dbReference>
<accession>L8WL60</accession>
<dbReference type="Gene3D" id="3.40.50.880">
    <property type="match status" value="1"/>
</dbReference>
<dbReference type="HOGENOM" id="CLU_000445_44_2_1"/>
<proteinExistence type="predicted"/>
<organism evidence="4 5">
    <name type="scientific">Thanatephorus cucumeris (strain AG1-IA)</name>
    <name type="common">Rice sheath blight fungus</name>
    <name type="synonym">Rhizoctonia solani</name>
    <dbReference type="NCBI Taxonomy" id="983506"/>
    <lineage>
        <taxon>Eukaryota</taxon>
        <taxon>Fungi</taxon>
        <taxon>Dikarya</taxon>
        <taxon>Basidiomycota</taxon>
        <taxon>Agaricomycotina</taxon>
        <taxon>Agaricomycetes</taxon>
        <taxon>Cantharellales</taxon>
        <taxon>Ceratobasidiaceae</taxon>
        <taxon>Rhizoctonia</taxon>
        <taxon>Rhizoctonia solani AG-1</taxon>
    </lineage>
</organism>
<feature type="domain" description="DJ-1/PfpI" evidence="3">
    <location>
        <begin position="45"/>
        <end position="226"/>
    </location>
</feature>
<evidence type="ECO:0000256" key="1">
    <source>
        <dbReference type="ARBA" id="ARBA00013134"/>
    </source>
</evidence>
<reference evidence="4 5" key="1">
    <citation type="journal article" date="2013" name="Nat. Commun.">
        <title>The evolution and pathogenic mechanisms of the rice sheath blight pathogen.</title>
        <authorList>
            <person name="Zheng A."/>
            <person name="Lin R."/>
            <person name="Xu L."/>
            <person name="Qin P."/>
            <person name="Tang C."/>
            <person name="Ai P."/>
            <person name="Zhang D."/>
            <person name="Liu Y."/>
            <person name="Sun Z."/>
            <person name="Feng H."/>
            <person name="Wang Y."/>
            <person name="Chen Y."/>
            <person name="Liang X."/>
            <person name="Fu R."/>
            <person name="Li Q."/>
            <person name="Zhang J."/>
            <person name="Yu X."/>
            <person name="Xie Z."/>
            <person name="Ding L."/>
            <person name="Guan P."/>
            <person name="Tang J."/>
            <person name="Liang Y."/>
            <person name="Wang S."/>
            <person name="Deng Q."/>
            <person name="Li S."/>
            <person name="Zhu J."/>
            <person name="Wang L."/>
            <person name="Liu H."/>
            <person name="Li P."/>
        </authorList>
    </citation>
    <scope>NUCLEOTIDE SEQUENCE [LARGE SCALE GENOMIC DNA]</scope>
    <source>
        <strain evidence="5">AG-1 IA</strain>
    </source>
</reference>
<dbReference type="STRING" id="983506.L8WL60"/>
<dbReference type="Pfam" id="PF01965">
    <property type="entry name" value="DJ-1_PfpI"/>
    <property type="match status" value="1"/>
</dbReference>
<dbReference type="InterPro" id="IPR050325">
    <property type="entry name" value="Prot/Nucl_acid_deglycase"/>
</dbReference>
<dbReference type="EC" id="4.2.1.130" evidence="1"/>
<protein>
    <recommendedName>
        <fullName evidence="1">D-lactate dehydratase</fullName>
        <ecNumber evidence="1">4.2.1.130</ecNumber>
    </recommendedName>
</protein>